<comment type="caution">
    <text evidence="2">The sequence shown here is derived from an EMBL/GenBank/DDBJ whole genome shotgun (WGS) entry which is preliminary data.</text>
</comment>
<gene>
    <name evidence="2" type="ORF">HYY20_04700</name>
</gene>
<dbReference type="NCBIfam" id="TIGR02595">
    <property type="entry name" value="PEP_CTERM"/>
    <property type="match status" value="1"/>
</dbReference>
<sequence length="217" mass="23106">MWHMKTLFLSMVVALPLLLPTWGQAISFYDTRAAWEAAVTGEDDVDLEIPLDEFGVGSLPAGDPLDLPLGGRKLAFDIDLTALQVGVSWATWGGGNTPRVLYTGLGMTDVKGIFDIPEIAFGLEMKPEIFDTMSMTLTLDDGSILTQDVDGSESGEALFFGWAGGSVASMTLSCPECTSGFAFGRMVEASGVVPEPASLFLLGSGLAGLGFWRRKRA</sequence>
<accession>A0A932G081</accession>
<evidence type="ECO:0000313" key="3">
    <source>
        <dbReference type="Proteomes" id="UP000769766"/>
    </source>
</evidence>
<dbReference type="Proteomes" id="UP000769766">
    <property type="component" value="Unassembled WGS sequence"/>
</dbReference>
<name>A0A932G081_UNCTE</name>
<protein>
    <submittedName>
        <fullName evidence="2">PEP-CTERM sorting domain-containing protein</fullName>
    </submittedName>
</protein>
<proteinExistence type="predicted"/>
<dbReference type="InterPro" id="IPR013424">
    <property type="entry name" value="Ice-binding_C"/>
</dbReference>
<evidence type="ECO:0000313" key="2">
    <source>
        <dbReference type="EMBL" id="MBI2876160.1"/>
    </source>
</evidence>
<dbReference type="AlphaFoldDB" id="A0A932G081"/>
<organism evidence="2 3">
    <name type="scientific">Tectimicrobiota bacterium</name>
    <dbReference type="NCBI Taxonomy" id="2528274"/>
    <lineage>
        <taxon>Bacteria</taxon>
        <taxon>Pseudomonadati</taxon>
        <taxon>Nitrospinota/Tectimicrobiota group</taxon>
        <taxon>Candidatus Tectimicrobiota</taxon>
    </lineage>
</organism>
<dbReference type="EMBL" id="JACPRF010000144">
    <property type="protein sequence ID" value="MBI2876160.1"/>
    <property type="molecule type" value="Genomic_DNA"/>
</dbReference>
<reference evidence="2" key="1">
    <citation type="submission" date="2020-07" db="EMBL/GenBank/DDBJ databases">
        <title>Huge and variable diversity of episymbiotic CPR bacteria and DPANN archaea in groundwater ecosystems.</title>
        <authorList>
            <person name="He C.Y."/>
            <person name="Keren R."/>
            <person name="Whittaker M."/>
            <person name="Farag I.F."/>
            <person name="Doudna J."/>
            <person name="Cate J.H.D."/>
            <person name="Banfield J.F."/>
        </authorList>
    </citation>
    <scope>NUCLEOTIDE SEQUENCE</scope>
    <source>
        <strain evidence="2">NC_groundwater_672_Ag_B-0.1um_62_36</strain>
    </source>
</reference>
<evidence type="ECO:0000259" key="1">
    <source>
        <dbReference type="Pfam" id="PF07589"/>
    </source>
</evidence>
<dbReference type="Pfam" id="PF07589">
    <property type="entry name" value="PEP-CTERM"/>
    <property type="match status" value="1"/>
</dbReference>
<feature type="domain" description="Ice-binding protein C-terminal" evidence="1">
    <location>
        <begin position="193"/>
        <end position="214"/>
    </location>
</feature>